<dbReference type="RefSeq" id="WP_038268916.1">
    <property type="nucleotide sequence ID" value="NZ_AYXY01000031.1"/>
</dbReference>
<protein>
    <recommendedName>
        <fullName evidence="3">DUF885 domain-containing protein</fullName>
    </recommendedName>
</protein>
<dbReference type="AlphaFoldDB" id="W2UKL3"/>
<reference evidence="1 2" key="2">
    <citation type="journal article" date="2016" name="Genome Announc.">
        <title>Draft Genome Sequence of Zhouia amylolytica AD3, Isolated from Tidal Flat Sediment.</title>
        <authorList>
            <person name="Jia B."/>
            <person name="Jin H.M."/>
            <person name="Lee H.J."/>
            <person name="Jeon C.O."/>
        </authorList>
    </citation>
    <scope>NUCLEOTIDE SEQUENCE [LARGE SCALE GENOMIC DNA]</scope>
    <source>
        <strain evidence="1 2">AD3</strain>
    </source>
</reference>
<sequence length="575" mass="66386">MNRLSFFLLITIGLQTFHIGYAQKANDQLDSIIKQYQEHKAYSYQEYPLGRYDEALFRNEADFASALLKDIYKLDTASLSDENRINVKLLKFVLEDKVNRYKYKMHLNPIQADQGFHLNLNYQVRPITSYKNAVSYLNRLKAIPYFTNSQIKMIEKGLEEGIDQPKVIFNGYNASYDTHILEDPENSYFYSPFMNLPNTLSDHQKDSLQQAALKVVKDSVVPSFKRIKEFFENEYIPNARKAIGVSARPNGKDFYQNRINYYTTSTQYTAESIHELGLKEVARIRKEMKEIIAELGFDGSFDDFLHFLRTDKQFYANSGEDLLTFARDICKRIDAQLPAYFNRLPRQPYGVIPVPDAMAPKYTAGRYSGNSINGTQPGYFLVNTYKLESRPLYALPALAAHESVPGHHLQIALNSELKESVPGFRRNLYLSVYGEGWALYTEQLADEMGIYRTPYEKFGQLTYEMWRACRLVVDTGIHALGWSRQQVIDFMSQNTALSLHEINTETDRYIGWPGQALSYKIGELKIKELRAKAEKELGADFDIREFHHVILKEGTVTIPILEDQVNTYIAKKRSK</sequence>
<organism evidence="1 2">
    <name type="scientific">Zhouia amylolytica AD3</name>
    <dbReference type="NCBI Taxonomy" id="1286632"/>
    <lineage>
        <taxon>Bacteria</taxon>
        <taxon>Pseudomonadati</taxon>
        <taxon>Bacteroidota</taxon>
        <taxon>Flavobacteriia</taxon>
        <taxon>Flavobacteriales</taxon>
        <taxon>Flavobacteriaceae</taxon>
        <taxon>Zhouia</taxon>
    </lineage>
</organism>
<dbReference type="STRING" id="376730.SAMN04487906_0064"/>
<reference evidence="2" key="1">
    <citation type="submission" date="2013-11" db="EMBL/GenBank/DDBJ databases">
        <title>Draft genome sequence from a member of Zhouia, isolated tidal flat.</title>
        <authorList>
            <person name="Jin H."/>
            <person name="Jeon C.O."/>
        </authorList>
    </citation>
    <scope>NUCLEOTIDE SEQUENCE [LARGE SCALE GENOMIC DNA]</scope>
    <source>
        <strain evidence="2">AD3</strain>
    </source>
</reference>
<dbReference type="eggNOG" id="COG4805">
    <property type="taxonomic scope" value="Bacteria"/>
</dbReference>
<gene>
    <name evidence="1" type="ORF">P278_32620</name>
</gene>
<dbReference type="InterPro" id="IPR010281">
    <property type="entry name" value="DUF885"/>
</dbReference>
<comment type="caution">
    <text evidence="1">The sequence shown here is derived from an EMBL/GenBank/DDBJ whole genome shotgun (WGS) entry which is preliminary data.</text>
</comment>
<name>W2UKL3_9FLAO</name>
<accession>W2UKL3</accession>
<dbReference type="Proteomes" id="UP000018850">
    <property type="component" value="Unassembled WGS sequence"/>
</dbReference>
<evidence type="ECO:0000313" key="1">
    <source>
        <dbReference type="EMBL" id="ETN93852.1"/>
    </source>
</evidence>
<dbReference type="Pfam" id="PF05960">
    <property type="entry name" value="DUF885"/>
    <property type="match status" value="1"/>
</dbReference>
<keyword evidence="2" id="KW-1185">Reference proteome</keyword>
<proteinExistence type="predicted"/>
<evidence type="ECO:0008006" key="3">
    <source>
        <dbReference type="Google" id="ProtNLM"/>
    </source>
</evidence>
<dbReference type="PATRIC" id="fig|1286632.3.peg.3253"/>
<dbReference type="EMBL" id="AYXY01000031">
    <property type="protein sequence ID" value="ETN93852.1"/>
    <property type="molecule type" value="Genomic_DNA"/>
</dbReference>
<evidence type="ECO:0000313" key="2">
    <source>
        <dbReference type="Proteomes" id="UP000018850"/>
    </source>
</evidence>
<dbReference type="PANTHER" id="PTHR33361">
    <property type="entry name" value="GLR0591 PROTEIN"/>
    <property type="match status" value="1"/>
</dbReference>
<dbReference type="PANTHER" id="PTHR33361:SF2">
    <property type="entry name" value="DUF885 DOMAIN-CONTAINING PROTEIN"/>
    <property type="match status" value="1"/>
</dbReference>